<feature type="chain" id="PRO_5039625451" description="Phage replication protein" evidence="1">
    <location>
        <begin position="40"/>
        <end position="313"/>
    </location>
</feature>
<feature type="signal peptide" evidence="1">
    <location>
        <begin position="1"/>
        <end position="39"/>
    </location>
</feature>
<dbReference type="AlphaFoldDB" id="A0A0L8JM47"/>
<dbReference type="PATRIC" id="fig|1938.6.peg.6075"/>
<dbReference type="Pfam" id="PF05908">
    <property type="entry name" value="Gamma_PGA_hydro"/>
    <property type="match status" value="1"/>
</dbReference>
<dbReference type="InterPro" id="IPR038128">
    <property type="entry name" value="Gamma_PGA_hydro_sf"/>
</dbReference>
<proteinExistence type="predicted"/>
<dbReference type="InterPro" id="IPR006311">
    <property type="entry name" value="TAT_signal"/>
</dbReference>
<evidence type="ECO:0000313" key="3">
    <source>
        <dbReference type="Proteomes" id="UP000037023"/>
    </source>
</evidence>
<dbReference type="RefSeq" id="WP_033207622.1">
    <property type="nucleotide sequence ID" value="NZ_LGUP01000369.1"/>
</dbReference>
<reference evidence="2 3" key="1">
    <citation type="submission" date="2015-06" db="EMBL/GenBank/DDBJ databases">
        <authorList>
            <person name="Hoefler B.C."/>
            <person name="Straight P.D."/>
        </authorList>
    </citation>
    <scope>NUCLEOTIDE SEQUENCE [LARGE SCALE GENOMIC DNA]</scope>
    <source>
        <strain evidence="2 3">NRRL 3427</strain>
    </source>
</reference>
<evidence type="ECO:0008006" key="4">
    <source>
        <dbReference type="Google" id="ProtNLM"/>
    </source>
</evidence>
<evidence type="ECO:0000256" key="1">
    <source>
        <dbReference type="SAM" id="SignalP"/>
    </source>
</evidence>
<dbReference type="InterPro" id="IPR008585">
    <property type="entry name" value="Gamma_PGA_hydro"/>
</dbReference>
<dbReference type="EMBL" id="LGUP01000369">
    <property type="protein sequence ID" value="KOG14748.1"/>
    <property type="molecule type" value="Genomic_DNA"/>
</dbReference>
<accession>A0A0L8JM47</accession>
<sequence length="313" mass="34477">MTFSKHDASRRTVLTALAAAATVGAPLLGQLAAASPALATGENDVYDDNIDLYTSTDNPVTEGVDYGRRYRRHDQSDGYLSKWGKYTARTAVMAIHGGQIERGTSELCLAIAGYDPSDVTDPLKPPLLPTVHDYWMFEGMRSENNRQLHVTSVNCNDHVANVLATTHFNVLSLHGCQYDQLKIPATMIWPQQVDPKLVVVGGLNDVFRAALVYELNTAGFPAIDALSDKWKFLMQDYAGAIDTNICNRTLLGKGAQLEITEDMRVSLFGTDEANYKTRSGRIANWNNARFLGFRDACRRAIATVESGSDQRIL</sequence>
<gene>
    <name evidence="2" type="ORF">ADK34_28350</name>
</gene>
<keyword evidence="1" id="KW-0732">Signal</keyword>
<comment type="caution">
    <text evidence="2">The sequence shown here is derived from an EMBL/GenBank/DDBJ whole genome shotgun (WGS) entry which is preliminary data.</text>
</comment>
<name>A0A0L8JM47_STRVR</name>
<evidence type="ECO:0000313" key="2">
    <source>
        <dbReference type="EMBL" id="KOG14748.1"/>
    </source>
</evidence>
<dbReference type="PROSITE" id="PS51318">
    <property type="entry name" value="TAT"/>
    <property type="match status" value="1"/>
</dbReference>
<organism evidence="2 3">
    <name type="scientific">Streptomyces viridochromogenes</name>
    <dbReference type="NCBI Taxonomy" id="1938"/>
    <lineage>
        <taxon>Bacteria</taxon>
        <taxon>Bacillati</taxon>
        <taxon>Actinomycetota</taxon>
        <taxon>Actinomycetes</taxon>
        <taxon>Kitasatosporales</taxon>
        <taxon>Streptomycetaceae</taxon>
        <taxon>Streptomyces</taxon>
    </lineage>
</organism>
<protein>
    <recommendedName>
        <fullName evidence="4">Phage replication protein</fullName>
    </recommendedName>
</protein>
<dbReference type="Proteomes" id="UP000037023">
    <property type="component" value="Unassembled WGS sequence"/>
</dbReference>
<dbReference type="OrthoDB" id="7721587at2"/>
<dbReference type="Gene3D" id="3.40.630.100">
    <property type="entry name" value="Poly-gamma-glutamate hydrolase, zinc-binding motif"/>
    <property type="match status" value="1"/>
</dbReference>